<dbReference type="STRING" id="1838280.A6M21_12175"/>
<feature type="active site" description="Proton donor/acceptor" evidence="7">
    <location>
        <position position="96"/>
    </location>
</feature>
<dbReference type="PANTHER" id="PTHR42795">
    <property type="entry name" value="ALANINE DEHYDROGENASE"/>
    <property type="match status" value="1"/>
</dbReference>
<feature type="binding site" evidence="10">
    <location>
        <position position="324"/>
    </location>
    <ligand>
        <name>Mg(2+)</name>
        <dbReference type="ChEBI" id="CHEBI:18420"/>
    </ligand>
</feature>
<feature type="binding site" evidence="8">
    <location>
        <position position="15"/>
    </location>
    <ligand>
        <name>substrate</name>
    </ligand>
</feature>
<dbReference type="GO" id="GO:0046872">
    <property type="term" value="F:metal ion binding"/>
    <property type="evidence" value="ECO:0007669"/>
    <property type="project" value="UniProtKB-KW"/>
</dbReference>
<comment type="caution">
    <text evidence="13">The sequence shown here is derived from an EMBL/GenBank/DDBJ whole genome shotgun (WGS) entry which is preliminary data.</text>
</comment>
<proteinExistence type="inferred from homology"/>
<dbReference type="PANTHER" id="PTHR42795:SF1">
    <property type="entry name" value="ALANINE DEHYDROGENASE"/>
    <property type="match status" value="1"/>
</dbReference>
<keyword evidence="10" id="KW-0479">Metal-binding</keyword>
<dbReference type="SUPFAM" id="SSF52283">
    <property type="entry name" value="Formate/glycerate dehydrogenase catalytic domain-like"/>
    <property type="match status" value="1"/>
</dbReference>
<dbReference type="Gene3D" id="3.40.50.720">
    <property type="entry name" value="NAD(P)-binding Rossmann-like Domain"/>
    <property type="match status" value="2"/>
</dbReference>
<comment type="cofactor">
    <cofactor evidence="10">
        <name>Mg(2+)</name>
        <dbReference type="ChEBI" id="CHEBI:18420"/>
    </cofactor>
    <text evidence="10">Binds 1 Mg(2+) ion per subunit.</text>
</comment>
<dbReference type="GO" id="GO:0000286">
    <property type="term" value="F:alanine dehydrogenase activity"/>
    <property type="evidence" value="ECO:0007669"/>
    <property type="project" value="UniProtKB-UniRule"/>
</dbReference>
<dbReference type="PROSITE" id="PS00837">
    <property type="entry name" value="ALADH_PNT_2"/>
    <property type="match status" value="1"/>
</dbReference>
<feature type="domain" description="Alanine dehydrogenase/pyridine nucleotide transhydrogenase NAD(H)-binding" evidence="11">
    <location>
        <begin position="149"/>
        <end position="298"/>
    </location>
</feature>
<dbReference type="EMBL" id="LYVF01000169">
    <property type="protein sequence ID" value="OAT81076.1"/>
    <property type="molecule type" value="Genomic_DNA"/>
</dbReference>
<protein>
    <recommendedName>
        <fullName evidence="3 6">Alanine dehydrogenase</fullName>
        <ecNumber evidence="3 6">1.4.1.1</ecNumber>
    </recommendedName>
</protein>
<evidence type="ECO:0000256" key="4">
    <source>
        <dbReference type="ARBA" id="ARBA00023002"/>
    </source>
</evidence>
<dbReference type="InterPro" id="IPR007886">
    <property type="entry name" value="AlaDH/PNT_N"/>
</dbReference>
<feature type="binding site" evidence="9">
    <location>
        <begin position="267"/>
        <end position="270"/>
    </location>
    <ligand>
        <name>NAD(+)</name>
        <dbReference type="ChEBI" id="CHEBI:57540"/>
    </ligand>
</feature>
<feature type="binding site" evidence="9">
    <location>
        <position position="203"/>
    </location>
    <ligand>
        <name>NAD(+)</name>
        <dbReference type="ChEBI" id="CHEBI:57540"/>
    </ligand>
</feature>
<keyword evidence="14" id="KW-1185">Reference proteome</keyword>
<name>A0A1B7LDD3_9FIRM</name>
<evidence type="ECO:0000256" key="8">
    <source>
        <dbReference type="PIRSR" id="PIRSR000183-2"/>
    </source>
</evidence>
<feature type="binding site" evidence="9">
    <location>
        <position position="198"/>
    </location>
    <ligand>
        <name>NAD(+)</name>
        <dbReference type="ChEBI" id="CHEBI:57540"/>
    </ligand>
</feature>
<evidence type="ECO:0000256" key="3">
    <source>
        <dbReference type="ARBA" id="ARBA00012897"/>
    </source>
</evidence>
<dbReference type="SUPFAM" id="SSF51735">
    <property type="entry name" value="NAD(P)-binding Rossmann-fold domains"/>
    <property type="match status" value="1"/>
</dbReference>
<feature type="active site" description="Proton donor/acceptor" evidence="7">
    <location>
        <position position="270"/>
    </location>
</feature>
<dbReference type="OrthoDB" id="9804592at2"/>
<evidence type="ECO:0000259" key="12">
    <source>
        <dbReference type="SMART" id="SM01003"/>
    </source>
</evidence>
<dbReference type="Pfam" id="PF01262">
    <property type="entry name" value="AlaDh_PNT_C"/>
    <property type="match status" value="1"/>
</dbReference>
<evidence type="ECO:0000313" key="13">
    <source>
        <dbReference type="EMBL" id="OAT81076.1"/>
    </source>
</evidence>
<dbReference type="AlphaFoldDB" id="A0A1B7LDD3"/>
<evidence type="ECO:0000256" key="7">
    <source>
        <dbReference type="PIRSR" id="PIRSR000183-1"/>
    </source>
</evidence>
<keyword evidence="5 6" id="KW-0520">NAD</keyword>
<gene>
    <name evidence="13" type="ORF">A6M21_12175</name>
</gene>
<keyword evidence="4 6" id="KW-0560">Oxidoreductase</keyword>
<keyword evidence="10" id="KW-0460">Magnesium</keyword>
<accession>A0A1B7LDD3</accession>
<dbReference type="SMART" id="SM01002">
    <property type="entry name" value="AlaDh_PNT_C"/>
    <property type="match status" value="1"/>
</dbReference>
<feature type="binding site" evidence="9">
    <location>
        <position position="220"/>
    </location>
    <ligand>
        <name>NAD(+)</name>
        <dbReference type="ChEBI" id="CHEBI:57540"/>
    </ligand>
</feature>
<dbReference type="RefSeq" id="WP_066669237.1">
    <property type="nucleotide sequence ID" value="NZ_LYVF01000169.1"/>
</dbReference>
<evidence type="ECO:0000256" key="9">
    <source>
        <dbReference type="PIRSR" id="PIRSR000183-3"/>
    </source>
</evidence>
<dbReference type="InterPro" id="IPR007698">
    <property type="entry name" value="AlaDH/PNT_NAD(H)-bd"/>
</dbReference>
<sequence length="382" mass="40472">MIIGVPKEIKDNEYRVGVTPAGVEAFVSAGHKVVVETGAGLGSGISNEEYTAAGAQLLRTAAEVYKQSDMIVKVKEPLPSEYDLFKEGQLLFTYLHLAPEPELTGALLKKKVAGVAYETIQTNRGELPLLIPMSEVAGCMSIQIGAQFLEKQYGGRGVLLGGVPGVLPGKVAIVGGGTVGTNAAKVAIGMGAEVIILDKNADRLRYLDDIFGSRVKTYMSNSYHIKEAVRDADLVVGAVLVPGAKTPKLVTEDMVKEMQPGSVIVDVAIDQGGCVETSDRVTTHTNPTYVKHGVIHYAVANIPGAVARTSTFALTNATLPYALELANKGLAQAAKDDIALARGINVYDGKVTYKAVAEGLNMPYVPLNELMDVPVDFMRIAS</sequence>
<reference evidence="13 14" key="1">
    <citation type="submission" date="2016-04" db="EMBL/GenBank/DDBJ databases">
        <authorList>
            <person name="Evans L.H."/>
            <person name="Alamgir A."/>
            <person name="Owens N."/>
            <person name="Weber N.D."/>
            <person name="Virtaneva K."/>
            <person name="Barbian K."/>
            <person name="Babar A."/>
            <person name="Rosenke K."/>
        </authorList>
    </citation>
    <scope>NUCLEOTIDE SEQUENCE [LARGE SCALE GENOMIC DNA]</scope>
    <source>
        <strain evidence="13 14">LMa1</strain>
    </source>
</reference>
<comment type="pathway">
    <text evidence="1">Amino-acid degradation; L-alanine degradation via dehydrogenase pathway; NH(3) and pyruvate from L-alanine: step 1/1.</text>
</comment>
<dbReference type="GO" id="GO:0000166">
    <property type="term" value="F:nucleotide binding"/>
    <property type="evidence" value="ECO:0007669"/>
    <property type="project" value="UniProtKB-KW"/>
</dbReference>
<feature type="binding site" evidence="9">
    <location>
        <begin position="239"/>
        <end position="240"/>
    </location>
    <ligand>
        <name>NAD(+)</name>
        <dbReference type="ChEBI" id="CHEBI:57540"/>
    </ligand>
</feature>
<comment type="similarity">
    <text evidence="2 6">Belongs to the AlaDH/PNT family.</text>
</comment>
<evidence type="ECO:0000256" key="1">
    <source>
        <dbReference type="ARBA" id="ARBA00005206"/>
    </source>
</evidence>
<evidence type="ECO:0000259" key="11">
    <source>
        <dbReference type="SMART" id="SM01002"/>
    </source>
</evidence>
<dbReference type="InterPro" id="IPR036291">
    <property type="entry name" value="NAD(P)-bd_dom_sf"/>
</dbReference>
<dbReference type="PIRSF" id="PIRSF000183">
    <property type="entry name" value="Alanine_dh"/>
    <property type="match status" value="1"/>
</dbReference>
<dbReference type="InterPro" id="IPR008141">
    <property type="entry name" value="Ala_DH"/>
</dbReference>
<dbReference type="UniPathway" id="UPA00527">
    <property type="reaction ID" value="UER00585"/>
</dbReference>
<organism evidence="13 14">
    <name type="scientific">Desulfotomaculum copahuensis</name>
    <dbReference type="NCBI Taxonomy" id="1838280"/>
    <lineage>
        <taxon>Bacteria</taxon>
        <taxon>Bacillati</taxon>
        <taxon>Bacillota</taxon>
        <taxon>Clostridia</taxon>
        <taxon>Eubacteriales</taxon>
        <taxon>Desulfotomaculaceae</taxon>
        <taxon>Desulfotomaculum</taxon>
    </lineage>
</organism>
<feature type="binding site" evidence="8">
    <location>
        <position position="75"/>
    </location>
    <ligand>
        <name>substrate</name>
    </ligand>
</feature>
<evidence type="ECO:0000256" key="6">
    <source>
        <dbReference type="PIRNR" id="PIRNR000183"/>
    </source>
</evidence>
<feature type="binding site" evidence="9">
    <location>
        <position position="280"/>
    </location>
    <ligand>
        <name>NAD(+)</name>
        <dbReference type="ChEBI" id="CHEBI:57540"/>
    </ligand>
</feature>
<evidence type="ECO:0000313" key="14">
    <source>
        <dbReference type="Proteomes" id="UP000078532"/>
    </source>
</evidence>
<dbReference type="EC" id="1.4.1.1" evidence="3 6"/>
<comment type="catalytic activity">
    <reaction evidence="6">
        <text>L-alanine + NAD(+) + H2O = pyruvate + NH4(+) + NADH + H(+)</text>
        <dbReference type="Rhea" id="RHEA:18405"/>
        <dbReference type="ChEBI" id="CHEBI:15361"/>
        <dbReference type="ChEBI" id="CHEBI:15377"/>
        <dbReference type="ChEBI" id="CHEBI:15378"/>
        <dbReference type="ChEBI" id="CHEBI:28938"/>
        <dbReference type="ChEBI" id="CHEBI:57540"/>
        <dbReference type="ChEBI" id="CHEBI:57945"/>
        <dbReference type="ChEBI" id="CHEBI:57972"/>
        <dbReference type="EC" id="1.4.1.1"/>
    </reaction>
</comment>
<dbReference type="FunFam" id="3.40.50.720:FF:000049">
    <property type="entry name" value="Alanine dehydrogenase"/>
    <property type="match status" value="1"/>
</dbReference>
<dbReference type="NCBIfam" id="TIGR00518">
    <property type="entry name" value="alaDH"/>
    <property type="match status" value="1"/>
</dbReference>
<dbReference type="Proteomes" id="UP000078532">
    <property type="component" value="Unassembled WGS sequence"/>
</dbReference>
<dbReference type="InterPro" id="IPR008143">
    <property type="entry name" value="Ala_DH/PNT_CS2"/>
</dbReference>
<feature type="binding site" evidence="9">
    <location>
        <position position="134"/>
    </location>
    <ligand>
        <name>NAD(+)</name>
        <dbReference type="ChEBI" id="CHEBI:57540"/>
    </ligand>
</feature>
<feature type="domain" description="Alanine dehydrogenase/pyridine nucleotide transhydrogenase N-terminal" evidence="12">
    <location>
        <begin position="4"/>
        <end position="137"/>
    </location>
</feature>
<dbReference type="GO" id="GO:0042853">
    <property type="term" value="P:L-alanine catabolic process"/>
    <property type="evidence" value="ECO:0007669"/>
    <property type="project" value="UniProtKB-UniPathway"/>
</dbReference>
<evidence type="ECO:0000256" key="5">
    <source>
        <dbReference type="ARBA" id="ARBA00023027"/>
    </source>
</evidence>
<dbReference type="SMART" id="SM01003">
    <property type="entry name" value="AlaDh_PNT_N"/>
    <property type="match status" value="1"/>
</dbReference>
<evidence type="ECO:0000256" key="2">
    <source>
        <dbReference type="ARBA" id="ARBA00005689"/>
    </source>
</evidence>
<dbReference type="GO" id="GO:0005886">
    <property type="term" value="C:plasma membrane"/>
    <property type="evidence" value="ECO:0007669"/>
    <property type="project" value="TreeGrafter"/>
</dbReference>
<keyword evidence="9" id="KW-0547">Nucleotide-binding</keyword>
<dbReference type="Pfam" id="PF05222">
    <property type="entry name" value="AlaDh_PNT_N"/>
    <property type="match status" value="1"/>
</dbReference>
<dbReference type="CDD" id="cd05305">
    <property type="entry name" value="L-AlaDH"/>
    <property type="match status" value="1"/>
</dbReference>
<evidence type="ECO:0000256" key="10">
    <source>
        <dbReference type="PIRSR" id="PIRSR000183-4"/>
    </source>
</evidence>